<dbReference type="Gene3D" id="3.60.110.10">
    <property type="entry name" value="Carbon-nitrogen hydrolase"/>
    <property type="match status" value="1"/>
</dbReference>
<dbReference type="GO" id="GO:0003952">
    <property type="term" value="F:NAD+ synthase (glutamine-hydrolyzing) activity"/>
    <property type="evidence" value="ECO:0007669"/>
    <property type="project" value="UniProtKB-UniRule"/>
</dbReference>
<dbReference type="InterPro" id="IPR036526">
    <property type="entry name" value="C-N_Hydrolase_sf"/>
</dbReference>
<evidence type="ECO:0000256" key="1">
    <source>
        <dbReference type="ARBA" id="ARBA00005188"/>
    </source>
</evidence>
<dbReference type="PROSITE" id="PS50263">
    <property type="entry name" value="CN_HYDROLASE"/>
    <property type="match status" value="1"/>
</dbReference>
<evidence type="ECO:0000256" key="6">
    <source>
        <dbReference type="ARBA" id="ARBA00023027"/>
    </source>
</evidence>
<feature type="active site" description="Nucleophile; for glutaminase activity" evidence="7">
    <location>
        <position position="153"/>
    </location>
</feature>
<evidence type="ECO:0000256" key="7">
    <source>
        <dbReference type="HAMAP-Rule" id="MF_02090"/>
    </source>
</evidence>
<dbReference type="InterPro" id="IPR003010">
    <property type="entry name" value="C-N_Hydrolase"/>
</dbReference>
<comment type="pathway">
    <text evidence="1 7 8">Cofactor biosynthesis; NAD(+) biosynthesis; NAD(+) from deamido-NAD(+) (L-Gln route): step 1/1.</text>
</comment>
<dbReference type="CDD" id="cd00553">
    <property type="entry name" value="NAD_synthase"/>
    <property type="match status" value="1"/>
</dbReference>
<comment type="similarity">
    <text evidence="2 7 8">In the C-terminal section; belongs to the NAD synthetase family.</text>
</comment>
<dbReference type="SUPFAM" id="SSF52402">
    <property type="entry name" value="Adenine nucleotide alpha hydrolases-like"/>
    <property type="match status" value="1"/>
</dbReference>
<evidence type="ECO:0000256" key="4">
    <source>
        <dbReference type="ARBA" id="ARBA00022741"/>
    </source>
</evidence>
<feature type="active site" description="For glutaminase activity" evidence="7">
    <location>
        <position position="117"/>
    </location>
</feature>
<proteinExistence type="inferred from homology"/>
<dbReference type="PIRSF" id="PIRSF006630">
    <property type="entry name" value="NADS_GAT"/>
    <property type="match status" value="1"/>
</dbReference>
<organism evidence="11 12">
    <name type="scientific">Caenispirillum bisanense</name>
    <dbReference type="NCBI Taxonomy" id="414052"/>
    <lineage>
        <taxon>Bacteria</taxon>
        <taxon>Pseudomonadati</taxon>
        <taxon>Pseudomonadota</taxon>
        <taxon>Alphaproteobacteria</taxon>
        <taxon>Rhodospirillales</taxon>
        <taxon>Novispirillaceae</taxon>
        <taxon>Caenispirillum</taxon>
    </lineage>
</organism>
<keyword evidence="5 7" id="KW-0067">ATP-binding</keyword>
<comment type="catalytic activity">
    <reaction evidence="7 8">
        <text>deamido-NAD(+) + L-glutamine + ATP + H2O = L-glutamate + AMP + diphosphate + NAD(+) + H(+)</text>
        <dbReference type="Rhea" id="RHEA:24384"/>
        <dbReference type="ChEBI" id="CHEBI:15377"/>
        <dbReference type="ChEBI" id="CHEBI:15378"/>
        <dbReference type="ChEBI" id="CHEBI:29985"/>
        <dbReference type="ChEBI" id="CHEBI:30616"/>
        <dbReference type="ChEBI" id="CHEBI:33019"/>
        <dbReference type="ChEBI" id="CHEBI:57540"/>
        <dbReference type="ChEBI" id="CHEBI:58359"/>
        <dbReference type="ChEBI" id="CHEBI:58437"/>
        <dbReference type="ChEBI" id="CHEBI:456215"/>
        <dbReference type="EC" id="6.3.5.1"/>
    </reaction>
</comment>
<dbReference type="NCBIfam" id="TIGR00552">
    <property type="entry name" value="nadE"/>
    <property type="match status" value="1"/>
</dbReference>
<dbReference type="UniPathway" id="UPA00253">
    <property type="reaction ID" value="UER00334"/>
</dbReference>
<dbReference type="InterPro" id="IPR014729">
    <property type="entry name" value="Rossmann-like_a/b/a_fold"/>
</dbReference>
<evidence type="ECO:0000256" key="2">
    <source>
        <dbReference type="ARBA" id="ARBA00007145"/>
    </source>
</evidence>
<evidence type="ECO:0000259" key="10">
    <source>
        <dbReference type="PROSITE" id="PS50263"/>
    </source>
</evidence>
<sequence length="555" mass="60164">MTDAAAARLSVLLAQMNPTVGDIAGNVELIRRTLDRAQAAGADLVVTPELSICGYPPEDLVYRRAFLEEVERGVEALAEETIGRPAILIGAPWRMELGVVNAVLLLADGGVQAVRAKCHLPNYGVFDEQRVFVPGPLPEPITWKGLRLGVLVCEDMWYPDVAGHLRATGADMLIVPNGSPFEVDKHEVRLNHAVARVSETGLPLVYVNQVGGQDELVFDGGSFVVNADYALAARAARWAEDDLLTQWTKSARFGTWNVDSARIEPQLDRCEEIYNAMVLGTRDYVGKNGFPGVILGLSGGIDSALAAAVAVDALGPEKVRCVMMPSPYTSTHSLEDAGAIAQALGVRYDTVGIGPAMEAFDAMLGGLFGGTAPGITEENIQSRTRGVILMALSNKFGPMVLSTGNKSEMSVGYATLYGDMNGGYNPLKDVYKTDVFAVCRWRNAHKPAGALGPDGPVMPDRVITKPPSAELREDQKDEDSLPPYDVLDAILRGLNEDQKGVRELVADGYDAEVVEKVWTLLNRAEYKRRQAPPGVKITRLAFGRDRRYPITNRYK</sequence>
<evidence type="ECO:0000313" key="11">
    <source>
        <dbReference type="EMBL" id="SOD94133.1"/>
    </source>
</evidence>
<dbReference type="CDD" id="cd07570">
    <property type="entry name" value="GAT_Gln-NAD-synth"/>
    <property type="match status" value="1"/>
</dbReference>
<evidence type="ECO:0000256" key="5">
    <source>
        <dbReference type="ARBA" id="ARBA00022840"/>
    </source>
</evidence>
<dbReference type="EC" id="6.3.5.1" evidence="7 8"/>
<dbReference type="GO" id="GO:0008795">
    <property type="term" value="F:NAD+ synthase activity"/>
    <property type="evidence" value="ECO:0007669"/>
    <property type="project" value="UniProtKB-UniRule"/>
</dbReference>
<feature type="binding site" evidence="7">
    <location>
        <position position="408"/>
    </location>
    <ligand>
        <name>deamido-NAD(+)</name>
        <dbReference type="ChEBI" id="CHEBI:58437"/>
        <note>ligand shared between two neighboring subunits</note>
    </ligand>
</feature>
<feature type="binding site" evidence="7">
    <location>
        <position position="527"/>
    </location>
    <ligand>
        <name>deamido-NAD(+)</name>
        <dbReference type="ChEBI" id="CHEBI:58437"/>
        <note>ligand shared between two neighboring subunits</note>
    </ligand>
</feature>
<dbReference type="HAMAP" id="MF_02090">
    <property type="entry name" value="NadE_glutamine_dep"/>
    <property type="match status" value="1"/>
</dbReference>
<dbReference type="GO" id="GO:0005737">
    <property type="term" value="C:cytoplasm"/>
    <property type="evidence" value="ECO:0007669"/>
    <property type="project" value="InterPro"/>
</dbReference>
<gene>
    <name evidence="7" type="primary">nadE</name>
    <name evidence="11" type="ORF">SAMN05421508_103370</name>
</gene>
<keyword evidence="4 7" id="KW-0547">Nucleotide-binding</keyword>
<evidence type="ECO:0000256" key="8">
    <source>
        <dbReference type="PIRNR" id="PIRNR006630"/>
    </source>
</evidence>
<dbReference type="RefSeq" id="WP_097278799.1">
    <property type="nucleotide sequence ID" value="NZ_OCNJ01000003.1"/>
</dbReference>
<dbReference type="Pfam" id="PF02540">
    <property type="entry name" value="NAD_synthase"/>
    <property type="match status" value="1"/>
</dbReference>
<protein>
    <recommendedName>
        <fullName evidence="7 8">Glutamine-dependent NAD(+) synthetase</fullName>
        <ecNumber evidence="7 8">6.3.5.1</ecNumber>
    </recommendedName>
    <alternativeName>
        <fullName evidence="7 8">NAD(+) synthase [glutamine-hydrolyzing]</fullName>
    </alternativeName>
</protein>
<dbReference type="Proteomes" id="UP000219621">
    <property type="component" value="Unassembled WGS sequence"/>
</dbReference>
<evidence type="ECO:0000313" key="12">
    <source>
        <dbReference type="Proteomes" id="UP000219621"/>
    </source>
</evidence>
<reference evidence="11 12" key="1">
    <citation type="submission" date="2017-09" db="EMBL/GenBank/DDBJ databases">
        <authorList>
            <person name="Ehlers B."/>
            <person name="Leendertz F.H."/>
        </authorList>
    </citation>
    <scope>NUCLEOTIDE SEQUENCE [LARGE SCALE GENOMIC DNA]</scope>
    <source>
        <strain evidence="11 12">USBA 140</strain>
    </source>
</reference>
<feature type="binding site" evidence="7">
    <location>
        <position position="185"/>
    </location>
    <ligand>
        <name>L-glutamine</name>
        <dbReference type="ChEBI" id="CHEBI:58359"/>
    </ligand>
</feature>
<dbReference type="GO" id="GO:0004359">
    <property type="term" value="F:glutaminase activity"/>
    <property type="evidence" value="ECO:0007669"/>
    <property type="project" value="InterPro"/>
</dbReference>
<dbReference type="OrthoDB" id="9760188at2"/>
<dbReference type="InterPro" id="IPR022310">
    <property type="entry name" value="NAD/GMP_synthase"/>
</dbReference>
<feature type="binding site" evidence="7">
    <location>
        <position position="379"/>
    </location>
    <ligand>
        <name>deamido-NAD(+)</name>
        <dbReference type="ChEBI" id="CHEBI:58437"/>
        <note>ligand shared between two neighboring subunits</note>
    </ligand>
</feature>
<dbReference type="EMBL" id="OCNJ01000003">
    <property type="protein sequence ID" value="SOD94133.1"/>
    <property type="molecule type" value="Genomic_DNA"/>
</dbReference>
<dbReference type="GO" id="GO:0009435">
    <property type="term" value="P:NAD+ biosynthetic process"/>
    <property type="evidence" value="ECO:0007669"/>
    <property type="project" value="UniProtKB-UniRule"/>
</dbReference>
<dbReference type="NCBIfam" id="NF010588">
    <property type="entry name" value="PRK13981.1"/>
    <property type="match status" value="1"/>
</dbReference>
<feature type="active site" description="Proton acceptor; for glutaminase activity" evidence="7">
    <location>
        <position position="49"/>
    </location>
</feature>
<dbReference type="SUPFAM" id="SSF56317">
    <property type="entry name" value="Carbon-nitrogen hydrolase"/>
    <property type="match status" value="1"/>
</dbReference>
<evidence type="ECO:0000256" key="3">
    <source>
        <dbReference type="ARBA" id="ARBA00022598"/>
    </source>
</evidence>
<dbReference type="FunFam" id="3.40.50.620:FF:000106">
    <property type="entry name" value="Glutamine-dependent NAD(+) synthetase"/>
    <property type="match status" value="1"/>
</dbReference>
<keyword evidence="3 7" id="KW-0436">Ligase</keyword>
<feature type="binding site" evidence="7">
    <location>
        <position position="179"/>
    </location>
    <ligand>
        <name>L-glutamine</name>
        <dbReference type="ChEBI" id="CHEBI:58359"/>
    </ligand>
</feature>
<evidence type="ECO:0000256" key="9">
    <source>
        <dbReference type="RuleBase" id="RU003811"/>
    </source>
</evidence>
<dbReference type="PANTHER" id="PTHR23090:SF9">
    <property type="entry name" value="GLUTAMINE-DEPENDENT NAD(+) SYNTHETASE"/>
    <property type="match status" value="1"/>
</dbReference>
<comment type="similarity">
    <text evidence="9">Belongs to the NAD synthetase family.</text>
</comment>
<dbReference type="Gene3D" id="3.40.50.620">
    <property type="entry name" value="HUPs"/>
    <property type="match status" value="1"/>
</dbReference>
<comment type="function">
    <text evidence="7">Catalyzes the ATP-dependent amidation of deamido-NAD to form NAD. Uses L-glutamine as a nitrogen source.</text>
</comment>
<name>A0A286GF32_9PROT</name>
<keyword evidence="12" id="KW-1185">Reference proteome</keyword>
<dbReference type="PANTHER" id="PTHR23090">
    <property type="entry name" value="NH 3 /GLUTAMINE-DEPENDENT NAD + SYNTHETASE"/>
    <property type="match status" value="1"/>
</dbReference>
<feature type="binding site" evidence="7">
    <location>
        <begin position="296"/>
        <end position="303"/>
    </location>
    <ligand>
        <name>ATP</name>
        <dbReference type="ChEBI" id="CHEBI:30616"/>
    </ligand>
</feature>
<dbReference type="Pfam" id="PF00795">
    <property type="entry name" value="CN_hydrolase"/>
    <property type="match status" value="1"/>
</dbReference>
<keyword evidence="6 7" id="KW-0520">NAD</keyword>
<dbReference type="AlphaFoldDB" id="A0A286GF32"/>
<dbReference type="InterPro" id="IPR003694">
    <property type="entry name" value="NAD_synthase"/>
</dbReference>
<dbReference type="GO" id="GO:0005524">
    <property type="term" value="F:ATP binding"/>
    <property type="evidence" value="ECO:0007669"/>
    <property type="project" value="UniProtKB-UniRule"/>
</dbReference>
<comment type="caution">
    <text evidence="7">Lacks conserved residue(s) required for the propagation of feature annotation.</text>
</comment>
<feature type="binding site" evidence="7">
    <location>
        <position position="403"/>
    </location>
    <ligand>
        <name>ATP</name>
        <dbReference type="ChEBI" id="CHEBI:30616"/>
    </ligand>
</feature>
<accession>A0A286GF32</accession>
<feature type="binding site" evidence="7">
    <location>
        <position position="123"/>
    </location>
    <ligand>
        <name>L-glutamine</name>
        <dbReference type="ChEBI" id="CHEBI:58359"/>
    </ligand>
</feature>
<dbReference type="InterPro" id="IPR014445">
    <property type="entry name" value="Gln-dep_NAD_synthase"/>
</dbReference>
<feature type="domain" description="CN hydrolase" evidence="10">
    <location>
        <begin position="9"/>
        <end position="250"/>
    </location>
</feature>